<feature type="transmembrane region" description="Helical" evidence="6">
    <location>
        <begin position="259"/>
        <end position="283"/>
    </location>
</feature>
<dbReference type="InterPro" id="IPR017039">
    <property type="entry name" value="Virul_fac_BrkB"/>
</dbReference>
<dbReference type="PANTHER" id="PTHR30213:SF0">
    <property type="entry name" value="UPF0761 MEMBRANE PROTEIN YIHY"/>
    <property type="match status" value="1"/>
</dbReference>
<sequence>MARRARTGRPPIARKDGMHTALNYAISFYTLIKQSIQAFSRHDMSIYAAALAFHVLFSLFPFIIFLIALVSFFELPTFFDWLRLQAQALLPPSAMTQVHMVISELALPPRGLLSTGVAVALWVASRGVRCLMTALNIAYGAKRPRPTLRRYTLSILYTVGMAVMLLAAAALLVLGPQAMQWLALQVGLERFFVVLWSALRWPALIVLFILALAVVYHAGPNVHHRFRLISAGSVLSVGVWVAISLAFEFYVQNFANYNVMYGSIGTVIALLLYLYILAAVLLFGAEVNAVIERAPSVPAAPGVEQRQSGGAA</sequence>
<evidence type="ECO:0000256" key="1">
    <source>
        <dbReference type="ARBA" id="ARBA00004651"/>
    </source>
</evidence>
<keyword evidence="3 6" id="KW-0812">Transmembrane</keyword>
<accession>A0A2U2HLW3</accession>
<feature type="transmembrane region" description="Helical" evidence="6">
    <location>
        <begin position="151"/>
        <end position="174"/>
    </location>
</feature>
<dbReference type="PIRSF" id="PIRSF035875">
    <property type="entry name" value="RNase_BN"/>
    <property type="match status" value="1"/>
</dbReference>
<evidence type="ECO:0000256" key="2">
    <source>
        <dbReference type="ARBA" id="ARBA00022475"/>
    </source>
</evidence>
<evidence type="ECO:0000313" key="7">
    <source>
        <dbReference type="EMBL" id="PWF48483.1"/>
    </source>
</evidence>
<dbReference type="Pfam" id="PF03631">
    <property type="entry name" value="Virul_fac_BrkB"/>
    <property type="match status" value="1"/>
</dbReference>
<dbReference type="AlphaFoldDB" id="A0A2U2HLW3"/>
<evidence type="ECO:0000256" key="3">
    <source>
        <dbReference type="ARBA" id="ARBA00022692"/>
    </source>
</evidence>
<gene>
    <name evidence="7" type="ORF">C7C56_011650</name>
</gene>
<comment type="caution">
    <text evidence="7">The sequence shown here is derived from an EMBL/GenBank/DDBJ whole genome shotgun (WGS) entry which is preliminary data.</text>
</comment>
<keyword evidence="5 6" id="KW-0472">Membrane</keyword>
<keyword evidence="2" id="KW-1003">Cell membrane</keyword>
<feature type="transmembrane region" description="Helical" evidence="6">
    <location>
        <begin position="46"/>
        <end position="73"/>
    </location>
</feature>
<dbReference type="OrthoDB" id="9781030at2"/>
<dbReference type="Proteomes" id="UP000241421">
    <property type="component" value="Unassembled WGS sequence"/>
</dbReference>
<dbReference type="PANTHER" id="PTHR30213">
    <property type="entry name" value="INNER MEMBRANE PROTEIN YHJD"/>
    <property type="match status" value="1"/>
</dbReference>
<dbReference type="EMBL" id="PXWF02000191">
    <property type="protein sequence ID" value="PWF48483.1"/>
    <property type="molecule type" value="Genomic_DNA"/>
</dbReference>
<reference evidence="7 8" key="1">
    <citation type="submission" date="2018-04" db="EMBL/GenBank/DDBJ databases">
        <title>Massilia violaceinigra sp. nov., a novel purple-pigmented bacterium isolated from Tianshan glacier, Xinjiang, China.</title>
        <authorList>
            <person name="Wang H."/>
        </authorList>
    </citation>
    <scope>NUCLEOTIDE SEQUENCE [LARGE SCALE GENOMIC DNA]</scope>
    <source>
        <strain evidence="7 8">B448-2</strain>
    </source>
</reference>
<feature type="transmembrane region" description="Helical" evidence="6">
    <location>
        <begin position="228"/>
        <end position="247"/>
    </location>
</feature>
<organism evidence="7 8">
    <name type="scientific">Massilia glaciei</name>
    <dbReference type="NCBI Taxonomy" id="1524097"/>
    <lineage>
        <taxon>Bacteria</taxon>
        <taxon>Pseudomonadati</taxon>
        <taxon>Pseudomonadota</taxon>
        <taxon>Betaproteobacteria</taxon>
        <taxon>Burkholderiales</taxon>
        <taxon>Oxalobacteraceae</taxon>
        <taxon>Telluria group</taxon>
        <taxon>Massilia</taxon>
    </lineage>
</organism>
<feature type="transmembrane region" description="Helical" evidence="6">
    <location>
        <begin position="194"/>
        <end position="216"/>
    </location>
</feature>
<evidence type="ECO:0000256" key="5">
    <source>
        <dbReference type="ARBA" id="ARBA00023136"/>
    </source>
</evidence>
<dbReference type="NCBIfam" id="TIGR00765">
    <property type="entry name" value="yihY_not_rbn"/>
    <property type="match status" value="1"/>
</dbReference>
<comment type="subcellular location">
    <subcellularLocation>
        <location evidence="1">Cell membrane</location>
        <topology evidence="1">Multi-pass membrane protein</topology>
    </subcellularLocation>
</comment>
<feature type="transmembrane region" description="Helical" evidence="6">
    <location>
        <begin position="117"/>
        <end position="139"/>
    </location>
</feature>
<keyword evidence="8" id="KW-1185">Reference proteome</keyword>
<evidence type="ECO:0000256" key="4">
    <source>
        <dbReference type="ARBA" id="ARBA00022989"/>
    </source>
</evidence>
<keyword evidence="4 6" id="KW-1133">Transmembrane helix</keyword>
<name>A0A2U2HLW3_9BURK</name>
<evidence type="ECO:0000256" key="6">
    <source>
        <dbReference type="SAM" id="Phobius"/>
    </source>
</evidence>
<protein>
    <submittedName>
        <fullName evidence="7">YihY/virulence factor BrkB family protein</fullName>
    </submittedName>
</protein>
<proteinExistence type="predicted"/>
<dbReference type="GO" id="GO:0005886">
    <property type="term" value="C:plasma membrane"/>
    <property type="evidence" value="ECO:0007669"/>
    <property type="project" value="UniProtKB-SubCell"/>
</dbReference>
<evidence type="ECO:0000313" key="8">
    <source>
        <dbReference type="Proteomes" id="UP000241421"/>
    </source>
</evidence>